<dbReference type="Gene3D" id="3.90.210.10">
    <property type="entry name" value="Heat-Labile Enterotoxin, subunit A"/>
    <property type="match status" value="1"/>
</dbReference>
<dbReference type="EMBL" id="AZNH01000089">
    <property type="protein sequence ID" value="KID82388.1"/>
    <property type="molecule type" value="Genomic_DNA"/>
</dbReference>
<gene>
    <name evidence="2" type="ORF">MGU_10285</name>
</gene>
<reference evidence="2 3" key="1">
    <citation type="journal article" date="2014" name="Proc. Natl. Acad. Sci. U.S.A.">
        <title>Trajectory and genomic determinants of fungal-pathogen speciation and host adaptation.</title>
        <authorList>
            <person name="Hu X."/>
            <person name="Xiao G."/>
            <person name="Zheng P."/>
            <person name="Shang Y."/>
            <person name="Su Y."/>
            <person name="Zhang X."/>
            <person name="Liu X."/>
            <person name="Zhan S."/>
            <person name="St Leger R.J."/>
            <person name="Wang C."/>
        </authorList>
    </citation>
    <scope>NUCLEOTIDE SEQUENCE [LARGE SCALE GENOMIC DNA]</scope>
    <source>
        <strain evidence="2 3">ARSEF 977</strain>
    </source>
</reference>
<accession>A0A0B4GIQ3</accession>
<comment type="caution">
    <text evidence="2">The sequence shown here is derived from an EMBL/GenBank/DDBJ whole genome shotgun (WGS) entry which is preliminary data.</text>
</comment>
<sequence>MKESGITSPPKWRDEGEFSALGGIRWDQVEAYMAMPKSISPLEIYVDFEVFAKDYPNMTWTKNEEYKSEYDRYSPSGAQPQLVGDLNGNAISSPMTLEESAIEFMSKTGAPVGWTGTFPLNLTGPVDFSNGTLKSAASSQEGQPGDQGKAQPPTPQETALSPSQLREEVEKKANEEACKSKGISETACRRVKAECIFRGNQADPKHTPEQIAQCVRDLPSEFS</sequence>
<evidence type="ECO:0000256" key="1">
    <source>
        <dbReference type="SAM" id="MobiDB-lite"/>
    </source>
</evidence>
<proteinExistence type="predicted"/>
<organism evidence="2 3">
    <name type="scientific">Metarhizium guizhouense (strain ARSEF 977)</name>
    <dbReference type="NCBI Taxonomy" id="1276136"/>
    <lineage>
        <taxon>Eukaryota</taxon>
        <taxon>Fungi</taxon>
        <taxon>Dikarya</taxon>
        <taxon>Ascomycota</taxon>
        <taxon>Pezizomycotina</taxon>
        <taxon>Sordariomycetes</taxon>
        <taxon>Hypocreomycetidae</taxon>
        <taxon>Hypocreales</taxon>
        <taxon>Clavicipitaceae</taxon>
        <taxon>Metarhizium</taxon>
    </lineage>
</organism>
<dbReference type="Proteomes" id="UP000031192">
    <property type="component" value="Unassembled WGS sequence"/>
</dbReference>
<name>A0A0B4GIQ3_METGA</name>
<feature type="compositionally biased region" description="Polar residues" evidence="1">
    <location>
        <begin position="131"/>
        <end position="142"/>
    </location>
</feature>
<dbReference type="AlphaFoldDB" id="A0A0B4GIQ3"/>
<protein>
    <submittedName>
        <fullName evidence="2">Uncharacterized protein</fullName>
    </submittedName>
</protein>
<keyword evidence="3" id="KW-1185">Reference proteome</keyword>
<evidence type="ECO:0000313" key="2">
    <source>
        <dbReference type="EMBL" id="KID82388.1"/>
    </source>
</evidence>
<feature type="compositionally biased region" description="Basic and acidic residues" evidence="1">
    <location>
        <begin position="165"/>
        <end position="179"/>
    </location>
</feature>
<feature type="region of interest" description="Disordered" evidence="1">
    <location>
        <begin position="131"/>
        <end position="183"/>
    </location>
</feature>
<dbReference type="OrthoDB" id="4934609at2759"/>
<dbReference type="HOGENOM" id="CLU_1240398_0_0_1"/>
<evidence type="ECO:0000313" key="3">
    <source>
        <dbReference type="Proteomes" id="UP000031192"/>
    </source>
</evidence>